<organism evidence="1">
    <name type="scientific">Anguilla anguilla</name>
    <name type="common">European freshwater eel</name>
    <name type="synonym">Muraena anguilla</name>
    <dbReference type="NCBI Taxonomy" id="7936"/>
    <lineage>
        <taxon>Eukaryota</taxon>
        <taxon>Metazoa</taxon>
        <taxon>Chordata</taxon>
        <taxon>Craniata</taxon>
        <taxon>Vertebrata</taxon>
        <taxon>Euteleostomi</taxon>
        <taxon>Actinopterygii</taxon>
        <taxon>Neopterygii</taxon>
        <taxon>Teleostei</taxon>
        <taxon>Anguilliformes</taxon>
        <taxon>Anguillidae</taxon>
        <taxon>Anguilla</taxon>
    </lineage>
</organism>
<dbReference type="EMBL" id="GBXM01053799">
    <property type="protein sequence ID" value="JAH54778.1"/>
    <property type="molecule type" value="Transcribed_RNA"/>
</dbReference>
<name>A0A0E9TPY7_ANGAN</name>
<proteinExistence type="predicted"/>
<accession>A0A0E9TPY7</accession>
<sequence>MSLLITEYYLKPNSRVFNLFWSRDPHLIQKHPGYPHH</sequence>
<dbReference type="AlphaFoldDB" id="A0A0E9TPY7"/>
<reference evidence="1" key="2">
    <citation type="journal article" date="2015" name="Fish Shellfish Immunol.">
        <title>Early steps in the European eel (Anguilla anguilla)-Vibrio vulnificus interaction in the gills: Role of the RtxA13 toxin.</title>
        <authorList>
            <person name="Callol A."/>
            <person name="Pajuelo D."/>
            <person name="Ebbesson L."/>
            <person name="Teles M."/>
            <person name="MacKenzie S."/>
            <person name="Amaro C."/>
        </authorList>
    </citation>
    <scope>NUCLEOTIDE SEQUENCE</scope>
</reference>
<protein>
    <submittedName>
        <fullName evidence="1">Uncharacterized protein</fullName>
    </submittedName>
</protein>
<reference evidence="1" key="1">
    <citation type="submission" date="2014-11" db="EMBL/GenBank/DDBJ databases">
        <authorList>
            <person name="Amaro Gonzalez C."/>
        </authorList>
    </citation>
    <scope>NUCLEOTIDE SEQUENCE</scope>
</reference>
<evidence type="ECO:0000313" key="1">
    <source>
        <dbReference type="EMBL" id="JAH54778.1"/>
    </source>
</evidence>